<accession>A0A432ZZH9</accession>
<reference evidence="1 2" key="1">
    <citation type="journal article" date="2018" name="New Phytol.">
        <title>Phylogenomics of Endogonaceae and evolution of mycorrhizas within Mucoromycota.</title>
        <authorList>
            <person name="Chang Y."/>
            <person name="Desiro A."/>
            <person name="Na H."/>
            <person name="Sandor L."/>
            <person name="Lipzen A."/>
            <person name="Clum A."/>
            <person name="Barry K."/>
            <person name="Grigoriev I.V."/>
            <person name="Martin F.M."/>
            <person name="Stajich J.E."/>
            <person name="Smith M.E."/>
            <person name="Bonito G."/>
            <person name="Spatafora J.W."/>
        </authorList>
    </citation>
    <scope>NUCLEOTIDE SEQUENCE [LARGE SCALE GENOMIC DNA]</scope>
    <source>
        <strain evidence="1 2">GMNB39</strain>
    </source>
</reference>
<feature type="non-terminal residue" evidence="1">
    <location>
        <position position="1"/>
    </location>
</feature>
<dbReference type="Gene3D" id="1.10.510.10">
    <property type="entry name" value="Transferase(Phosphotransferase) domain 1"/>
    <property type="match status" value="1"/>
</dbReference>
<name>A0A432ZZH9_9FUNG</name>
<dbReference type="InterPro" id="IPR011009">
    <property type="entry name" value="Kinase-like_dom_sf"/>
</dbReference>
<dbReference type="Proteomes" id="UP000268093">
    <property type="component" value="Unassembled WGS sequence"/>
</dbReference>
<dbReference type="SUPFAM" id="SSF56112">
    <property type="entry name" value="Protein kinase-like (PK-like)"/>
    <property type="match status" value="1"/>
</dbReference>
<comment type="caution">
    <text evidence="1">The sequence shown here is derived from an EMBL/GenBank/DDBJ whole genome shotgun (WGS) entry which is preliminary data.</text>
</comment>
<proteinExistence type="predicted"/>
<keyword evidence="2" id="KW-1185">Reference proteome</keyword>
<organism evidence="1 2">
    <name type="scientific">Jimgerdemannia flammicorona</name>
    <dbReference type="NCBI Taxonomy" id="994334"/>
    <lineage>
        <taxon>Eukaryota</taxon>
        <taxon>Fungi</taxon>
        <taxon>Fungi incertae sedis</taxon>
        <taxon>Mucoromycota</taxon>
        <taxon>Mucoromycotina</taxon>
        <taxon>Endogonomycetes</taxon>
        <taxon>Endogonales</taxon>
        <taxon>Endogonaceae</taxon>
        <taxon>Jimgerdemannia</taxon>
    </lineage>
</organism>
<evidence type="ECO:0000313" key="2">
    <source>
        <dbReference type="Proteomes" id="UP000268093"/>
    </source>
</evidence>
<evidence type="ECO:0000313" key="1">
    <source>
        <dbReference type="EMBL" id="RUO95723.1"/>
    </source>
</evidence>
<protein>
    <recommendedName>
        <fullName evidence="3">Protein kinase domain-containing protein</fullName>
    </recommendedName>
</protein>
<sequence>PANIGIRQLSKEFEFCIFDITTCYRTNMKNFVEHSQHPQDVFIRTPLFASVAAMNKLEHFYLDDLESLGYILLYIVLKRHLPWENSKDREVLRQKKQIMIVLGNAKNDKQYQKALLEIVIRYFSYLSTKQWAWRPKDVDYEELKAFLSSSKELAAASWADPIIVKRPKLSIIPQQMYTYNLRLQCRQQKSSRK</sequence>
<dbReference type="AlphaFoldDB" id="A0A432ZZH9"/>
<evidence type="ECO:0008006" key="3">
    <source>
        <dbReference type="Google" id="ProtNLM"/>
    </source>
</evidence>
<gene>
    <name evidence="1" type="ORF">BC936DRAFT_143365</name>
</gene>
<dbReference type="EMBL" id="RBNI01026474">
    <property type="protein sequence ID" value="RUO95723.1"/>
    <property type="molecule type" value="Genomic_DNA"/>
</dbReference>